<reference evidence="2 3" key="1">
    <citation type="submission" date="2016-10" db="EMBL/GenBank/DDBJ databases">
        <authorList>
            <person name="de Groot N.N."/>
        </authorList>
    </citation>
    <scope>NUCLEOTIDE SEQUENCE [LARGE SCALE GENOMIC DNA]</scope>
    <source>
        <strain evidence="2 3">47C3B</strain>
    </source>
</reference>
<dbReference type="InterPro" id="IPR050194">
    <property type="entry name" value="Glycosyltransferase_grp1"/>
</dbReference>
<sequence length="433" mass="49104">MKKRILISAYAISPVRGSEYGAAWNTVMHLSTQHELWVLYGMSDDHMGDTQTMLEYIKNNRIKNVHFVEVRANKLAMAINMLNKIGLGWFFYFAYYLWQKAALAAAFEICKTVDIDVVHQLGPIGFREPGFLWQLNKPMVWGPIGGMNIIDKRFLAVKPLFTRLKFGVKNIINHLQLNYSARIKTAFEQVDVLMAATTAGQQTIWEKFGIESCYLSEQGIIGNIIFDESKFDTICKQVQMVWSGSLIERKNLALCLEALSGITQKNWVLHVMGSGPLSKKLQQKAKDLNLVNNIKWHGHLSRTEALSTMSFAHLHIITSMAEDNPAVIFEALTFSIPTLTIDHCGMGDVICPKCGIKIKSADYNSMVTDMRKELIVVLNNPSMLMNLAQTTTLCAEEHSWEKRLYKLNNMYNKAIQVHGQRFNSSLIYPTLTV</sequence>
<keyword evidence="3" id="KW-1185">Reference proteome</keyword>
<organism evidence="2 3">
    <name type="scientific">Mucilaginibacter pineti</name>
    <dbReference type="NCBI Taxonomy" id="1391627"/>
    <lineage>
        <taxon>Bacteria</taxon>
        <taxon>Pseudomonadati</taxon>
        <taxon>Bacteroidota</taxon>
        <taxon>Sphingobacteriia</taxon>
        <taxon>Sphingobacteriales</taxon>
        <taxon>Sphingobacteriaceae</taxon>
        <taxon>Mucilaginibacter</taxon>
    </lineage>
</organism>
<dbReference type="AlphaFoldDB" id="A0A1G6UES6"/>
<accession>A0A1G6UES6</accession>
<evidence type="ECO:0000313" key="2">
    <source>
        <dbReference type="EMBL" id="SDD39744.1"/>
    </source>
</evidence>
<dbReference type="InterPro" id="IPR001296">
    <property type="entry name" value="Glyco_trans_1"/>
</dbReference>
<dbReference type="Gene3D" id="3.40.50.2000">
    <property type="entry name" value="Glycogen Phosphorylase B"/>
    <property type="match status" value="2"/>
</dbReference>
<dbReference type="PANTHER" id="PTHR45947:SF14">
    <property type="entry name" value="SLL1723 PROTEIN"/>
    <property type="match status" value="1"/>
</dbReference>
<dbReference type="RefSeq" id="WP_091144068.1">
    <property type="nucleotide sequence ID" value="NZ_FNAI01000001.1"/>
</dbReference>
<dbReference type="PANTHER" id="PTHR45947">
    <property type="entry name" value="SULFOQUINOVOSYL TRANSFERASE SQD2"/>
    <property type="match status" value="1"/>
</dbReference>
<dbReference type="Pfam" id="PF00534">
    <property type="entry name" value="Glycos_transf_1"/>
    <property type="match status" value="1"/>
</dbReference>
<dbReference type="OrthoDB" id="596635at2"/>
<evidence type="ECO:0000259" key="1">
    <source>
        <dbReference type="Pfam" id="PF00534"/>
    </source>
</evidence>
<feature type="domain" description="Glycosyl transferase family 1" evidence="1">
    <location>
        <begin position="237"/>
        <end position="371"/>
    </location>
</feature>
<dbReference type="SUPFAM" id="SSF53756">
    <property type="entry name" value="UDP-Glycosyltransferase/glycogen phosphorylase"/>
    <property type="match status" value="1"/>
</dbReference>
<dbReference type="GO" id="GO:0016757">
    <property type="term" value="F:glycosyltransferase activity"/>
    <property type="evidence" value="ECO:0007669"/>
    <property type="project" value="InterPro"/>
</dbReference>
<dbReference type="STRING" id="1391627.SAMN05216464_101622"/>
<proteinExistence type="predicted"/>
<protein>
    <submittedName>
        <fullName evidence="2">Glycosyl transferases group 1</fullName>
    </submittedName>
</protein>
<evidence type="ECO:0000313" key="3">
    <source>
        <dbReference type="Proteomes" id="UP000199072"/>
    </source>
</evidence>
<keyword evidence="2" id="KW-0808">Transferase</keyword>
<gene>
    <name evidence="2" type="ORF">SAMN05216464_101622</name>
</gene>
<dbReference type="Proteomes" id="UP000199072">
    <property type="component" value="Unassembled WGS sequence"/>
</dbReference>
<name>A0A1G6UES6_9SPHI</name>
<dbReference type="EMBL" id="FNAI01000001">
    <property type="protein sequence ID" value="SDD39744.1"/>
    <property type="molecule type" value="Genomic_DNA"/>
</dbReference>